<gene>
    <name evidence="2" type="ORF">PGTG_04833</name>
</gene>
<proteinExistence type="predicted"/>
<organism evidence="2 3">
    <name type="scientific">Puccinia graminis f. sp. tritici (strain CRL 75-36-700-3 / race SCCL)</name>
    <name type="common">Black stem rust fungus</name>
    <dbReference type="NCBI Taxonomy" id="418459"/>
    <lineage>
        <taxon>Eukaryota</taxon>
        <taxon>Fungi</taxon>
        <taxon>Dikarya</taxon>
        <taxon>Basidiomycota</taxon>
        <taxon>Pucciniomycotina</taxon>
        <taxon>Pucciniomycetes</taxon>
        <taxon>Pucciniales</taxon>
        <taxon>Pucciniaceae</taxon>
        <taxon>Puccinia</taxon>
    </lineage>
</organism>
<dbReference type="GeneID" id="10536982"/>
<dbReference type="Proteomes" id="UP000008783">
    <property type="component" value="Unassembled WGS sequence"/>
</dbReference>
<dbReference type="OrthoDB" id="3270019at2759"/>
<dbReference type="VEuPathDB" id="FungiDB:PGTG_04833"/>
<feature type="region of interest" description="Disordered" evidence="1">
    <location>
        <begin position="216"/>
        <end position="240"/>
    </location>
</feature>
<keyword evidence="3" id="KW-1185">Reference proteome</keyword>
<feature type="compositionally biased region" description="Polar residues" evidence="1">
    <location>
        <begin position="229"/>
        <end position="240"/>
    </location>
</feature>
<name>E3K320_PUCGT</name>
<dbReference type="PANTHER" id="PTHR33266">
    <property type="entry name" value="CHROMOSOME 15, WHOLE GENOME SHOTGUN SEQUENCE"/>
    <property type="match status" value="1"/>
</dbReference>
<dbReference type="PANTHER" id="PTHR33266:SF1">
    <property type="entry name" value="F-BOX DOMAIN-CONTAINING PROTEIN"/>
    <property type="match status" value="1"/>
</dbReference>
<dbReference type="RefSeq" id="XP_003323296.2">
    <property type="nucleotide sequence ID" value="XM_003323248.2"/>
</dbReference>
<sequence>MITCRSVDHLKQLSRSRDQRLQSTCAPSLRSNFWSKHSVQLVPILIPINTNEILDWLRLSTSSSIVDRIFRGVTGRQTLGSIGSESCLTIRQDSSDLFRLSSSSRIGRGNWPDGRPMTRGSLSRFCILGSENRAQVVEVQLHLIAVVIVVSIQPPDVFDRLQAFQIQFKIFIGLLSQQVRSSEVIGQVFKRLSSELRQSSGSQPLIDSHGMLMEAPSREQKESDKLTPDPQSTLKSQQHPIQADMDEYERFATLHGYQENQQAEHFQVVLKAVGVERLQNYHDDLEEILSKLKPPDTKQEDVISRWANFFQGYKRSFAKLKKILNLTDADHENQIEQLVELAYFIRFPSEKENSGMSQEEMLTRIQTLHLTDRERFGKLHCFEGVILVESFSVLFEAVGIKKLRVYLTKLENIVELKPPDTKHEDVISQWAKFFQGYEGSFARLKEILKLTDADHESQIKQLVELAHFIRFPMEKEPSERLLEEMLTRIQSDKKSRKSQQQSTAFKRFEKLHGYGKDEVAGKFIAIVEAAGVARLQKYHEELQSLMHSFNDDLSACRIYWTRFYQGCKDSFPELKRWLKLTDQDHEDEIRKFFQLAYFRRFPTRQDSSEMSTDKILLALGPTKSSPKTTNDTVERLAWAADIVREGFEAPYRAYDSIVIPTLATLHNYVVEWKTNLYRAPYTSIVGATMSGKTRLVIELAKHVCVVYICLRPPKSTGQPPRSELANSMLPDQAVKVDLQERYARLLTAIFRVVASFFSKPDRQDKLIKDQLDAWNKYSLQLDDTPVQFACDVQEEMKMLAKQSNWDNSATRIRVLQAAAKKMNQSVPSTNQEGVAQLKVLLAIDEARNLVEQTDDEEVSYFRLFRRVLAELPISGGFFSVFTDTTSRLANFSPALDDDPSARPDGHGAELFEPIYQIPSLDLFVPALPKTWRELLSPGRLLTYGGPFYGLYYEHATKKGGANQLENTLCIAGLKLLCRSKFPTSKMLTQSQIFALLGSVIHTRLYNKSSIHTDLVSSHAAHCMFIDPTREFIISDYPSQFPYASAASAFLARSHCNWDRCINVLALAVQNGLLANGDAGEMATRLILIYAMQQTIILDSGNEFTIKQGHSVRLRDFLNTLTGKNPKEIRLGTKSPEGRKRLLDEGRIFFNHFTRIGYTPSAKELMEFLHEGLAVQCKPGQHGLEDLFTIYLAPESDPDHELDHKNITFCGVQTKNQEGSVKWKESCNWCKSFAGIEDVDNPYLILLFSLKAKSQESPGPWKEPDDKDDTGRVHFQFLGLDEIACLSDKMRIAFRKLITAVPEDLSKLHDLRSVHTRDWIGNMTRHYHKTLPLVPSQKPAQKSNKRTRSSDHTNTPKQKSPKRIRTSKEHQPVQNQGQAMQSDQQLQSDMAPKQKTQSRKQVPNKSSKLRRSTSCPHTSVPDKPKY</sequence>
<dbReference type="KEGG" id="pgr:PGTG_04833"/>
<feature type="compositionally biased region" description="Polar residues" evidence="1">
    <location>
        <begin position="1371"/>
        <end position="1387"/>
    </location>
</feature>
<dbReference type="InParanoid" id="E3K320"/>
<accession>E3K320</accession>
<reference evidence="3" key="2">
    <citation type="journal article" date="2011" name="Proc. Natl. Acad. Sci. U.S.A.">
        <title>Obligate biotrophy features unraveled by the genomic analysis of rust fungi.</title>
        <authorList>
            <person name="Duplessis S."/>
            <person name="Cuomo C.A."/>
            <person name="Lin Y.-C."/>
            <person name="Aerts A."/>
            <person name="Tisserant E."/>
            <person name="Veneault-Fourrey C."/>
            <person name="Joly D.L."/>
            <person name="Hacquard S."/>
            <person name="Amselem J."/>
            <person name="Cantarel B.L."/>
            <person name="Chiu R."/>
            <person name="Coutinho P.M."/>
            <person name="Feau N."/>
            <person name="Field M."/>
            <person name="Frey P."/>
            <person name="Gelhaye E."/>
            <person name="Goldberg J."/>
            <person name="Grabherr M.G."/>
            <person name="Kodira C.D."/>
            <person name="Kohler A."/>
            <person name="Kuees U."/>
            <person name="Lindquist E.A."/>
            <person name="Lucas S.M."/>
            <person name="Mago R."/>
            <person name="Mauceli E."/>
            <person name="Morin E."/>
            <person name="Murat C."/>
            <person name="Pangilinan J.L."/>
            <person name="Park R."/>
            <person name="Pearson M."/>
            <person name="Quesneville H."/>
            <person name="Rouhier N."/>
            <person name="Sakthikumar S."/>
            <person name="Salamov A.A."/>
            <person name="Schmutz J."/>
            <person name="Selles B."/>
            <person name="Shapiro H."/>
            <person name="Tanguay P."/>
            <person name="Tuskan G.A."/>
            <person name="Henrissat B."/>
            <person name="Van de Peer Y."/>
            <person name="Rouze P."/>
            <person name="Ellis J.G."/>
            <person name="Dodds P.N."/>
            <person name="Schein J.E."/>
            <person name="Zhong S."/>
            <person name="Hamelin R.C."/>
            <person name="Grigoriev I.V."/>
            <person name="Szabo L.J."/>
            <person name="Martin F."/>
        </authorList>
    </citation>
    <scope>NUCLEOTIDE SEQUENCE [LARGE SCALE GENOMIC DNA]</scope>
    <source>
        <strain evidence="3">CRL 75-36-700-3 / race SCCL</strain>
    </source>
</reference>
<evidence type="ECO:0000313" key="3">
    <source>
        <dbReference type="Proteomes" id="UP000008783"/>
    </source>
</evidence>
<feature type="compositionally biased region" description="Basic and acidic residues" evidence="1">
    <location>
        <begin position="216"/>
        <end position="227"/>
    </location>
</feature>
<reference key="1">
    <citation type="submission" date="2007-01" db="EMBL/GenBank/DDBJ databases">
        <title>The Genome Sequence of Puccinia graminis f. sp. tritici Strain CRL 75-36-700-3.</title>
        <authorList>
            <consortium name="The Broad Institute Genome Sequencing Platform"/>
            <person name="Birren B."/>
            <person name="Lander E."/>
            <person name="Galagan J."/>
            <person name="Nusbaum C."/>
            <person name="Devon K."/>
            <person name="Cuomo C."/>
            <person name="Jaffe D."/>
            <person name="Butler J."/>
            <person name="Alvarez P."/>
            <person name="Gnerre S."/>
            <person name="Grabherr M."/>
            <person name="Mauceli E."/>
            <person name="Brockman W."/>
            <person name="Young S."/>
            <person name="LaButti K."/>
            <person name="Sykes S."/>
            <person name="DeCaprio D."/>
            <person name="Crawford M."/>
            <person name="Koehrsen M."/>
            <person name="Engels R."/>
            <person name="Montgomery P."/>
            <person name="Pearson M."/>
            <person name="Howarth C."/>
            <person name="Larson L."/>
            <person name="White J."/>
            <person name="Zeng Q."/>
            <person name="Kodira C."/>
            <person name="Yandava C."/>
            <person name="Alvarado L."/>
            <person name="O'Leary S."/>
            <person name="Szabo L."/>
            <person name="Dean R."/>
            <person name="Schein J."/>
        </authorList>
    </citation>
    <scope>NUCLEOTIDE SEQUENCE</scope>
    <source>
        <strain>CRL 75-36-700-3</strain>
    </source>
</reference>
<dbReference type="EMBL" id="DS178271">
    <property type="protein sequence ID" value="EFP78877.2"/>
    <property type="molecule type" value="Genomic_DNA"/>
</dbReference>
<dbReference type="HOGENOM" id="CLU_008138_2_0_1"/>
<dbReference type="STRING" id="418459.E3K320"/>
<feature type="region of interest" description="Disordered" evidence="1">
    <location>
        <begin position="1329"/>
        <end position="1425"/>
    </location>
</feature>
<feature type="compositionally biased region" description="Polar residues" evidence="1">
    <location>
        <begin position="1398"/>
        <end position="1416"/>
    </location>
</feature>
<protein>
    <submittedName>
        <fullName evidence="2">Uncharacterized protein</fullName>
    </submittedName>
</protein>
<evidence type="ECO:0000256" key="1">
    <source>
        <dbReference type="SAM" id="MobiDB-lite"/>
    </source>
</evidence>
<evidence type="ECO:0000313" key="2">
    <source>
        <dbReference type="EMBL" id="EFP78877.2"/>
    </source>
</evidence>
<dbReference type="eggNOG" id="ENOG502S6K1">
    <property type="taxonomic scope" value="Eukaryota"/>
</dbReference>